<dbReference type="Proteomes" id="UP001151760">
    <property type="component" value="Unassembled WGS sequence"/>
</dbReference>
<dbReference type="EMBL" id="BQNB010009119">
    <property type="protein sequence ID" value="GJS59019.1"/>
    <property type="molecule type" value="Genomic_DNA"/>
</dbReference>
<organism evidence="2 3">
    <name type="scientific">Tanacetum coccineum</name>
    <dbReference type="NCBI Taxonomy" id="301880"/>
    <lineage>
        <taxon>Eukaryota</taxon>
        <taxon>Viridiplantae</taxon>
        <taxon>Streptophyta</taxon>
        <taxon>Embryophyta</taxon>
        <taxon>Tracheophyta</taxon>
        <taxon>Spermatophyta</taxon>
        <taxon>Magnoliopsida</taxon>
        <taxon>eudicotyledons</taxon>
        <taxon>Gunneridae</taxon>
        <taxon>Pentapetalae</taxon>
        <taxon>asterids</taxon>
        <taxon>campanulids</taxon>
        <taxon>Asterales</taxon>
        <taxon>Asteraceae</taxon>
        <taxon>Asteroideae</taxon>
        <taxon>Anthemideae</taxon>
        <taxon>Anthemidinae</taxon>
        <taxon>Tanacetum</taxon>
    </lineage>
</organism>
<evidence type="ECO:0000313" key="3">
    <source>
        <dbReference type="Proteomes" id="UP001151760"/>
    </source>
</evidence>
<reference evidence="2" key="2">
    <citation type="submission" date="2022-01" db="EMBL/GenBank/DDBJ databases">
        <authorList>
            <person name="Yamashiro T."/>
            <person name="Shiraishi A."/>
            <person name="Satake H."/>
            <person name="Nakayama K."/>
        </authorList>
    </citation>
    <scope>NUCLEOTIDE SEQUENCE</scope>
</reference>
<name>A0ABQ4X1K5_9ASTR</name>
<sequence length="153" mass="17094">MCPPAFVSPAAELNEYSTYEDIFRLIMRLKSGHGLPVNVLSDVDPYQYTPSNLPVALISGHFFIRRLTITQPSGTEKHCRTTTRSLNDGEEDQTMVLSKLPKRTSHHRDDQVNHVSQALQMGPDATPSNQLVSEGSSKDERETVVLNDTRSAR</sequence>
<evidence type="ECO:0000256" key="1">
    <source>
        <dbReference type="SAM" id="MobiDB-lite"/>
    </source>
</evidence>
<keyword evidence="3" id="KW-1185">Reference proteome</keyword>
<evidence type="ECO:0000313" key="2">
    <source>
        <dbReference type="EMBL" id="GJS59019.1"/>
    </source>
</evidence>
<protein>
    <submittedName>
        <fullName evidence="2">Uncharacterized protein</fullName>
    </submittedName>
</protein>
<gene>
    <name evidence="2" type="ORF">Tco_0653803</name>
</gene>
<comment type="caution">
    <text evidence="2">The sequence shown here is derived from an EMBL/GenBank/DDBJ whole genome shotgun (WGS) entry which is preliminary data.</text>
</comment>
<feature type="region of interest" description="Disordered" evidence="1">
    <location>
        <begin position="119"/>
        <end position="153"/>
    </location>
</feature>
<reference evidence="2" key="1">
    <citation type="journal article" date="2022" name="Int. J. Mol. Sci.">
        <title>Draft Genome of Tanacetum Coccineum: Genomic Comparison of Closely Related Tanacetum-Family Plants.</title>
        <authorList>
            <person name="Yamashiro T."/>
            <person name="Shiraishi A."/>
            <person name="Nakayama K."/>
            <person name="Satake H."/>
        </authorList>
    </citation>
    <scope>NUCLEOTIDE SEQUENCE</scope>
</reference>
<feature type="compositionally biased region" description="Polar residues" evidence="1">
    <location>
        <begin position="126"/>
        <end position="135"/>
    </location>
</feature>
<accession>A0ABQ4X1K5</accession>
<proteinExistence type="predicted"/>